<keyword evidence="2" id="KW-0812">Transmembrane</keyword>
<evidence type="ECO:0000256" key="1">
    <source>
        <dbReference type="SAM" id="MobiDB-lite"/>
    </source>
</evidence>
<feature type="region of interest" description="Disordered" evidence="1">
    <location>
        <begin position="361"/>
        <end position="421"/>
    </location>
</feature>
<evidence type="ECO:0000313" key="3">
    <source>
        <dbReference type="EMBL" id="GBG89042.1"/>
    </source>
</evidence>
<dbReference type="AlphaFoldDB" id="A0A388M3H6"/>
<feature type="compositionally biased region" description="Pro residues" evidence="1">
    <location>
        <begin position="210"/>
        <end position="220"/>
    </location>
</feature>
<protein>
    <submittedName>
        <fullName evidence="3">Uncharacterized protein</fullName>
    </submittedName>
</protein>
<feature type="compositionally biased region" description="Low complexity" evidence="1">
    <location>
        <begin position="361"/>
        <end position="382"/>
    </location>
</feature>
<proteinExistence type="predicted"/>
<reference evidence="3 4" key="1">
    <citation type="journal article" date="2018" name="Cell">
        <title>The Chara Genome: Secondary Complexity and Implications for Plant Terrestrialization.</title>
        <authorList>
            <person name="Nishiyama T."/>
            <person name="Sakayama H."/>
            <person name="Vries J.D."/>
            <person name="Buschmann H."/>
            <person name="Saint-Marcoux D."/>
            <person name="Ullrich K.K."/>
            <person name="Haas F.B."/>
            <person name="Vanderstraeten L."/>
            <person name="Becker D."/>
            <person name="Lang D."/>
            <person name="Vosolsobe S."/>
            <person name="Rombauts S."/>
            <person name="Wilhelmsson P.K.I."/>
            <person name="Janitza P."/>
            <person name="Kern R."/>
            <person name="Heyl A."/>
            <person name="Rumpler F."/>
            <person name="Villalobos L.I.A.C."/>
            <person name="Clay J.M."/>
            <person name="Skokan R."/>
            <person name="Toyoda A."/>
            <person name="Suzuki Y."/>
            <person name="Kagoshima H."/>
            <person name="Schijlen E."/>
            <person name="Tajeshwar N."/>
            <person name="Catarino B."/>
            <person name="Hetherington A.J."/>
            <person name="Saltykova A."/>
            <person name="Bonnot C."/>
            <person name="Breuninger H."/>
            <person name="Symeonidi A."/>
            <person name="Radhakrishnan G.V."/>
            <person name="Van Nieuwerburgh F."/>
            <person name="Deforce D."/>
            <person name="Chang C."/>
            <person name="Karol K.G."/>
            <person name="Hedrich R."/>
            <person name="Ulvskov P."/>
            <person name="Glockner G."/>
            <person name="Delwiche C.F."/>
            <person name="Petrasek J."/>
            <person name="Van de Peer Y."/>
            <person name="Friml J."/>
            <person name="Beilby M."/>
            <person name="Dolan L."/>
            <person name="Kohara Y."/>
            <person name="Sugano S."/>
            <person name="Fujiyama A."/>
            <person name="Delaux P.-M."/>
            <person name="Quint M."/>
            <person name="TheiBen G."/>
            <person name="Hagemann M."/>
            <person name="Harholt J."/>
            <person name="Dunand C."/>
            <person name="Zachgo S."/>
            <person name="Langdale J."/>
            <person name="Maumus F."/>
            <person name="Straeten D.V.D."/>
            <person name="Gould S.B."/>
            <person name="Rensing S.A."/>
        </authorList>
    </citation>
    <scope>NUCLEOTIDE SEQUENCE [LARGE SCALE GENOMIC DNA]</scope>
    <source>
        <strain evidence="3 4">S276</strain>
    </source>
</reference>
<dbReference type="Gramene" id="GBG89042">
    <property type="protein sequence ID" value="GBG89042"/>
    <property type="gene ID" value="CBR_g48651"/>
</dbReference>
<feature type="compositionally biased region" description="Polar residues" evidence="1">
    <location>
        <begin position="394"/>
        <end position="411"/>
    </location>
</feature>
<evidence type="ECO:0000256" key="2">
    <source>
        <dbReference type="SAM" id="Phobius"/>
    </source>
</evidence>
<feature type="region of interest" description="Disordered" evidence="1">
    <location>
        <begin position="169"/>
        <end position="272"/>
    </location>
</feature>
<feature type="compositionally biased region" description="Low complexity" evidence="1">
    <location>
        <begin position="221"/>
        <end position="235"/>
    </location>
</feature>
<feature type="transmembrane region" description="Helical" evidence="2">
    <location>
        <begin position="20"/>
        <end position="42"/>
    </location>
</feature>
<keyword evidence="2" id="KW-0472">Membrane</keyword>
<dbReference type="Proteomes" id="UP000265515">
    <property type="component" value="Unassembled WGS sequence"/>
</dbReference>
<evidence type="ECO:0000313" key="4">
    <source>
        <dbReference type="Proteomes" id="UP000265515"/>
    </source>
</evidence>
<keyword evidence="4" id="KW-1185">Reference proteome</keyword>
<sequence>MDGKKDDQNSSNSSKRQLLILLTVVPIMVVILLGSAVGYAVWDKRRRSKYERERRAKLMHRRMTQHGVTMEARRKAYVQTLSRIDEQLKAEPSDKELLRRRGSLVEAINLVDNILACSISPFLLRNEGTSPGHGRAGRFRSLPPILITEGILPQEPRHSLPDIRNIGNARRVSSPDARHPLAHVTPSGGKEHHAPFPGSSSAKGQTPSSSSPPPPHPPHPAAAAAARVSSPLPSSYSRKESRASISQGSVRRPSTEDGVDSEPSPMAQRKTSSIRDVVPLYAGLHRPSVADPLYMSLPTIMPRQPSSRQASIIPSIVLQTPSLMKRMSHVIASIDRTLVQPVNKGAAVGGSLSTTHSMFENAVAPSSPNAPLNSSNSPSMEHSSQRVVDGRPGTSRSPSNNESAQGPSPTSRVGPKTPARI</sequence>
<organism evidence="3 4">
    <name type="scientific">Chara braunii</name>
    <name type="common">Braun's stonewort</name>
    <dbReference type="NCBI Taxonomy" id="69332"/>
    <lineage>
        <taxon>Eukaryota</taxon>
        <taxon>Viridiplantae</taxon>
        <taxon>Streptophyta</taxon>
        <taxon>Charophyceae</taxon>
        <taxon>Charales</taxon>
        <taxon>Characeae</taxon>
        <taxon>Chara</taxon>
    </lineage>
</organism>
<keyword evidence="2" id="KW-1133">Transmembrane helix</keyword>
<comment type="caution">
    <text evidence="3">The sequence shown here is derived from an EMBL/GenBank/DDBJ whole genome shotgun (WGS) entry which is preliminary data.</text>
</comment>
<accession>A0A388M3H6</accession>
<dbReference type="EMBL" id="BFEA01000711">
    <property type="protein sequence ID" value="GBG89042.1"/>
    <property type="molecule type" value="Genomic_DNA"/>
</dbReference>
<name>A0A388M3H6_CHABU</name>
<gene>
    <name evidence="3" type="ORF">CBR_g48651</name>
</gene>